<dbReference type="InterPro" id="IPR027417">
    <property type="entry name" value="P-loop_NTPase"/>
</dbReference>
<dbReference type="Pfam" id="PF00005">
    <property type="entry name" value="ABC_tran"/>
    <property type="match status" value="1"/>
</dbReference>
<keyword evidence="3" id="KW-1003">Cell membrane</keyword>
<dbReference type="RefSeq" id="WP_203963544.1">
    <property type="nucleotide sequence ID" value="NZ_AP023355.1"/>
</dbReference>
<evidence type="ECO:0000256" key="6">
    <source>
        <dbReference type="ARBA" id="ARBA00022840"/>
    </source>
</evidence>
<gene>
    <name evidence="13" type="ORF">Athai_48140</name>
</gene>
<name>A0A7R7HZ70_9ACTN</name>
<dbReference type="PROSITE" id="PS50929">
    <property type="entry name" value="ABC_TM1F"/>
    <property type="match status" value="1"/>
</dbReference>
<dbReference type="InterPro" id="IPR017871">
    <property type="entry name" value="ABC_transporter-like_CS"/>
</dbReference>
<feature type="transmembrane region" description="Helical" evidence="10">
    <location>
        <begin position="402"/>
        <end position="423"/>
    </location>
</feature>
<proteinExistence type="inferred from homology"/>
<evidence type="ECO:0000313" key="14">
    <source>
        <dbReference type="Proteomes" id="UP000611640"/>
    </source>
</evidence>
<dbReference type="InterPro" id="IPR003439">
    <property type="entry name" value="ABC_transporter-like_ATP-bd"/>
</dbReference>
<keyword evidence="8 10" id="KW-0472">Membrane</keyword>
<keyword evidence="7 10" id="KW-1133">Transmembrane helix</keyword>
<evidence type="ECO:0008006" key="15">
    <source>
        <dbReference type="Google" id="ProtNLM"/>
    </source>
</evidence>
<evidence type="ECO:0000256" key="4">
    <source>
        <dbReference type="ARBA" id="ARBA00022692"/>
    </source>
</evidence>
<comment type="similarity">
    <text evidence="9">Belongs to the ABC transporter superfamily. Lipid exporter (TC 3.A.1.106) family.</text>
</comment>
<reference evidence="13 14" key="1">
    <citation type="submission" date="2020-08" db="EMBL/GenBank/DDBJ databases">
        <title>Whole genome shotgun sequence of Actinocatenispora thailandica NBRC 105041.</title>
        <authorList>
            <person name="Komaki H."/>
            <person name="Tamura T."/>
        </authorList>
    </citation>
    <scope>NUCLEOTIDE SEQUENCE [LARGE SCALE GENOMIC DNA]</scope>
    <source>
        <strain evidence="13 14">NBRC 105041</strain>
    </source>
</reference>
<evidence type="ECO:0000256" key="7">
    <source>
        <dbReference type="ARBA" id="ARBA00022989"/>
    </source>
</evidence>
<dbReference type="EMBL" id="AP023355">
    <property type="protein sequence ID" value="BCJ37311.1"/>
    <property type="molecule type" value="Genomic_DNA"/>
</dbReference>
<dbReference type="InterPro" id="IPR003593">
    <property type="entry name" value="AAA+_ATPase"/>
</dbReference>
<dbReference type="GO" id="GO:0034040">
    <property type="term" value="F:ATPase-coupled lipid transmembrane transporter activity"/>
    <property type="evidence" value="ECO:0007669"/>
    <property type="project" value="TreeGrafter"/>
</dbReference>
<accession>A0A7R7HZ70</accession>
<keyword evidence="6" id="KW-0067">ATP-binding</keyword>
<dbReference type="Pfam" id="PF00664">
    <property type="entry name" value="ABC_membrane"/>
    <property type="match status" value="1"/>
</dbReference>
<comment type="subcellular location">
    <subcellularLocation>
        <location evidence="1">Cell membrane</location>
        <topology evidence="1">Multi-pass membrane protein</topology>
    </subcellularLocation>
</comment>
<dbReference type="PANTHER" id="PTHR24221:SF654">
    <property type="entry name" value="ATP-BINDING CASSETTE SUB-FAMILY B MEMBER 6"/>
    <property type="match status" value="1"/>
</dbReference>
<dbReference type="InterPro" id="IPR011527">
    <property type="entry name" value="ABC1_TM_dom"/>
</dbReference>
<evidence type="ECO:0000256" key="8">
    <source>
        <dbReference type="ARBA" id="ARBA00023136"/>
    </source>
</evidence>
<feature type="transmembrane region" description="Helical" evidence="10">
    <location>
        <begin position="140"/>
        <end position="169"/>
    </location>
</feature>
<dbReference type="SMART" id="SM00382">
    <property type="entry name" value="AAA"/>
    <property type="match status" value="1"/>
</dbReference>
<dbReference type="SUPFAM" id="SSF90123">
    <property type="entry name" value="ABC transporter transmembrane region"/>
    <property type="match status" value="1"/>
</dbReference>
<dbReference type="InterPro" id="IPR036640">
    <property type="entry name" value="ABC1_TM_sf"/>
</dbReference>
<dbReference type="InterPro" id="IPR039421">
    <property type="entry name" value="Type_1_exporter"/>
</dbReference>
<evidence type="ECO:0000256" key="9">
    <source>
        <dbReference type="ARBA" id="ARBA00061644"/>
    </source>
</evidence>
<dbReference type="PROSITE" id="PS50893">
    <property type="entry name" value="ABC_TRANSPORTER_2"/>
    <property type="match status" value="1"/>
</dbReference>
<keyword evidence="4 10" id="KW-0812">Transmembrane</keyword>
<keyword evidence="14" id="KW-1185">Reference proteome</keyword>
<evidence type="ECO:0000256" key="5">
    <source>
        <dbReference type="ARBA" id="ARBA00022741"/>
    </source>
</evidence>
<feature type="transmembrane region" description="Helical" evidence="10">
    <location>
        <begin position="181"/>
        <end position="200"/>
    </location>
</feature>
<evidence type="ECO:0000256" key="1">
    <source>
        <dbReference type="ARBA" id="ARBA00004651"/>
    </source>
</evidence>
<feature type="transmembrane region" description="Helical" evidence="10">
    <location>
        <begin position="361"/>
        <end position="382"/>
    </location>
</feature>
<dbReference type="Proteomes" id="UP000611640">
    <property type="component" value="Chromosome"/>
</dbReference>
<dbReference type="PANTHER" id="PTHR24221">
    <property type="entry name" value="ATP-BINDING CASSETTE SUB-FAMILY B"/>
    <property type="match status" value="1"/>
</dbReference>
<dbReference type="FunFam" id="3.40.50.300:FF:000299">
    <property type="entry name" value="ABC transporter ATP-binding protein/permease"/>
    <property type="match status" value="1"/>
</dbReference>
<evidence type="ECO:0000259" key="12">
    <source>
        <dbReference type="PROSITE" id="PS50929"/>
    </source>
</evidence>
<organism evidence="13 14">
    <name type="scientific">Actinocatenispora thailandica</name>
    <dbReference type="NCBI Taxonomy" id="227318"/>
    <lineage>
        <taxon>Bacteria</taxon>
        <taxon>Bacillati</taxon>
        <taxon>Actinomycetota</taxon>
        <taxon>Actinomycetes</taxon>
        <taxon>Micromonosporales</taxon>
        <taxon>Micromonosporaceae</taxon>
        <taxon>Actinocatenispora</taxon>
    </lineage>
</organism>
<evidence type="ECO:0000256" key="3">
    <source>
        <dbReference type="ARBA" id="ARBA00022475"/>
    </source>
</evidence>
<dbReference type="Gene3D" id="3.40.50.300">
    <property type="entry name" value="P-loop containing nucleotide triphosphate hydrolases"/>
    <property type="match status" value="1"/>
</dbReference>
<evidence type="ECO:0000256" key="10">
    <source>
        <dbReference type="SAM" id="Phobius"/>
    </source>
</evidence>
<dbReference type="AlphaFoldDB" id="A0A7R7HZ70"/>
<dbReference type="PROSITE" id="PS00211">
    <property type="entry name" value="ABC_TRANSPORTER_1"/>
    <property type="match status" value="1"/>
</dbReference>
<keyword evidence="2" id="KW-0813">Transport</keyword>
<evidence type="ECO:0000256" key="2">
    <source>
        <dbReference type="ARBA" id="ARBA00022448"/>
    </source>
</evidence>
<sequence>MDDRDYRRAVAVLRALTTGTGHPVRVPLGPAPADPRAAVAAVAGRSGIRLHRITLGPAWWRVNLGPLLCWTGAPVRPAVLLFRGRCYRRVDPDTGAVQRISAAVAAELGDCAERPVLPVPAGTGAGGLLRRALHGSRAELVRLVLAGALVAAFSLATPLVSGVVFGALVDGAGVSLLSGLTLAYGAASVLASLLGVAANLRVLRLEGILRYDTELPLWDALLRLPARFFTHRGAGEITDIALSMSVTRDNLAGLPVQLVGATFTVLLEFVLLLVVSPVLAALAAALIGLALLALLPLFRVAARRQREALPREFGMITLTNQVLSGIERIHLSAAQRRVFDRWSGRNREAQRSVRRVRWAHALPTVLASMLPMAAQLILYALAVGPASAILTPQRFFTVNAAFGLLFGSATVLFAGAATVVLVLPRMNWVGTVLAAPRERQEAGADPGALRGAIGFRQVSFGYRSDGPALIPDLDLEIAPGEFVAVVGPSGSGKSTLLRLLLGFETPSAGQVRYDGRDLATLDLAAVRRQCGVVLQHSSLLPGTVRENVAGGDGDPAEVQRALRLAGLADEVAGWPMGLETIVAAGTSTVSVGQAQRILLARALVRRPRILLLDEATSALDNRTQQVVVANLAALRVTRLVVAHRLSTVLDADRIVVLDEGRIVQQGTPALLRADTTGPFHRLARRQLLTDPEPDARRYDAVAD</sequence>
<evidence type="ECO:0000259" key="11">
    <source>
        <dbReference type="PROSITE" id="PS50893"/>
    </source>
</evidence>
<protein>
    <recommendedName>
        <fullName evidence="15">ABC transporter</fullName>
    </recommendedName>
</protein>
<feature type="transmembrane region" description="Helical" evidence="10">
    <location>
        <begin position="251"/>
        <end position="272"/>
    </location>
</feature>
<feature type="transmembrane region" description="Helical" evidence="10">
    <location>
        <begin position="278"/>
        <end position="298"/>
    </location>
</feature>
<dbReference type="GO" id="GO:0016887">
    <property type="term" value="F:ATP hydrolysis activity"/>
    <property type="evidence" value="ECO:0007669"/>
    <property type="project" value="InterPro"/>
</dbReference>
<dbReference type="SUPFAM" id="SSF52540">
    <property type="entry name" value="P-loop containing nucleoside triphosphate hydrolases"/>
    <property type="match status" value="1"/>
</dbReference>
<dbReference type="Gene3D" id="1.20.1560.10">
    <property type="entry name" value="ABC transporter type 1, transmembrane domain"/>
    <property type="match status" value="1"/>
</dbReference>
<feature type="domain" description="ABC transporter" evidence="11">
    <location>
        <begin position="453"/>
        <end position="684"/>
    </location>
</feature>
<dbReference type="KEGG" id="atl:Athai_48140"/>
<dbReference type="GO" id="GO:0140359">
    <property type="term" value="F:ABC-type transporter activity"/>
    <property type="evidence" value="ECO:0007669"/>
    <property type="project" value="InterPro"/>
</dbReference>
<keyword evidence="5" id="KW-0547">Nucleotide-binding</keyword>
<dbReference type="GO" id="GO:0005524">
    <property type="term" value="F:ATP binding"/>
    <property type="evidence" value="ECO:0007669"/>
    <property type="project" value="UniProtKB-KW"/>
</dbReference>
<dbReference type="GO" id="GO:0005886">
    <property type="term" value="C:plasma membrane"/>
    <property type="evidence" value="ECO:0007669"/>
    <property type="project" value="UniProtKB-SubCell"/>
</dbReference>
<feature type="domain" description="ABC transmembrane type-1" evidence="12">
    <location>
        <begin position="143"/>
        <end position="421"/>
    </location>
</feature>
<evidence type="ECO:0000313" key="13">
    <source>
        <dbReference type="EMBL" id="BCJ37311.1"/>
    </source>
</evidence>